<keyword evidence="1" id="KW-0472">Membrane</keyword>
<feature type="transmembrane region" description="Helical" evidence="1">
    <location>
        <begin position="63"/>
        <end position="81"/>
    </location>
</feature>
<dbReference type="PANTHER" id="PTHR34289:SF8">
    <property type="entry name" value="DUF819 DOMAIN-CONTAINING PROTEIN"/>
    <property type="match status" value="1"/>
</dbReference>
<accession>A0A9K3Q2R7</accession>
<feature type="transmembrane region" description="Helical" evidence="1">
    <location>
        <begin position="118"/>
        <end position="138"/>
    </location>
</feature>
<evidence type="ECO:0000313" key="3">
    <source>
        <dbReference type="EMBL" id="KAG7369117.1"/>
    </source>
</evidence>
<feature type="chain" id="PRO_5039898416" evidence="2">
    <location>
        <begin position="20"/>
        <end position="500"/>
    </location>
</feature>
<feature type="transmembrane region" description="Helical" evidence="1">
    <location>
        <begin position="240"/>
        <end position="259"/>
    </location>
</feature>
<feature type="transmembrane region" description="Helical" evidence="1">
    <location>
        <begin position="170"/>
        <end position="193"/>
    </location>
</feature>
<evidence type="ECO:0000256" key="1">
    <source>
        <dbReference type="SAM" id="Phobius"/>
    </source>
</evidence>
<dbReference type="AlphaFoldDB" id="A0A9K3Q2R7"/>
<dbReference type="Proteomes" id="UP000693970">
    <property type="component" value="Unassembled WGS sequence"/>
</dbReference>
<dbReference type="Pfam" id="PF05684">
    <property type="entry name" value="DUF819"/>
    <property type="match status" value="1"/>
</dbReference>
<feature type="transmembrane region" description="Helical" evidence="1">
    <location>
        <begin position="470"/>
        <end position="495"/>
    </location>
</feature>
<feature type="transmembrane region" description="Helical" evidence="1">
    <location>
        <begin position="333"/>
        <end position="354"/>
    </location>
</feature>
<keyword evidence="1" id="KW-1133">Transmembrane helix</keyword>
<dbReference type="InterPro" id="IPR008537">
    <property type="entry name" value="DUF819"/>
</dbReference>
<feature type="transmembrane region" description="Helical" evidence="1">
    <location>
        <begin position="93"/>
        <end position="112"/>
    </location>
</feature>
<feature type="transmembrane region" description="Helical" evidence="1">
    <location>
        <begin position="366"/>
        <end position="390"/>
    </location>
</feature>
<reference evidence="3" key="2">
    <citation type="submission" date="2021-04" db="EMBL/GenBank/DDBJ databases">
        <authorList>
            <person name="Podell S."/>
        </authorList>
    </citation>
    <scope>NUCLEOTIDE SEQUENCE</scope>
    <source>
        <strain evidence="3">Hildebrandi</strain>
    </source>
</reference>
<keyword evidence="1" id="KW-0812">Transmembrane</keyword>
<feature type="transmembrane region" description="Helical" evidence="1">
    <location>
        <begin position="402"/>
        <end position="423"/>
    </location>
</feature>
<organism evidence="3 4">
    <name type="scientific">Nitzschia inconspicua</name>
    <dbReference type="NCBI Taxonomy" id="303405"/>
    <lineage>
        <taxon>Eukaryota</taxon>
        <taxon>Sar</taxon>
        <taxon>Stramenopiles</taxon>
        <taxon>Ochrophyta</taxon>
        <taxon>Bacillariophyta</taxon>
        <taxon>Bacillariophyceae</taxon>
        <taxon>Bacillariophycidae</taxon>
        <taxon>Bacillariales</taxon>
        <taxon>Bacillariaceae</taxon>
        <taxon>Nitzschia</taxon>
    </lineage>
</organism>
<comment type="caution">
    <text evidence="3">The sequence shown here is derived from an EMBL/GenBank/DDBJ whole genome shotgun (WGS) entry which is preliminary data.</text>
</comment>
<reference evidence="3" key="1">
    <citation type="journal article" date="2021" name="Sci. Rep.">
        <title>Diploid genomic architecture of Nitzschia inconspicua, an elite biomass production diatom.</title>
        <authorList>
            <person name="Oliver A."/>
            <person name="Podell S."/>
            <person name="Pinowska A."/>
            <person name="Traller J.C."/>
            <person name="Smith S.R."/>
            <person name="McClure R."/>
            <person name="Beliaev A."/>
            <person name="Bohutskyi P."/>
            <person name="Hill E.A."/>
            <person name="Rabines A."/>
            <person name="Zheng H."/>
            <person name="Allen L.Z."/>
            <person name="Kuo A."/>
            <person name="Grigoriev I.V."/>
            <person name="Allen A.E."/>
            <person name="Hazlebeck D."/>
            <person name="Allen E.E."/>
        </authorList>
    </citation>
    <scope>NUCLEOTIDE SEQUENCE</scope>
    <source>
        <strain evidence="3">Hildebrandi</strain>
    </source>
</reference>
<evidence type="ECO:0000256" key="2">
    <source>
        <dbReference type="SAM" id="SignalP"/>
    </source>
</evidence>
<dbReference type="PANTHER" id="PTHR34289">
    <property type="entry name" value="PROTEIN, PUTATIVE (DUF819)-RELATED"/>
    <property type="match status" value="1"/>
</dbReference>
<evidence type="ECO:0000313" key="4">
    <source>
        <dbReference type="Proteomes" id="UP000693970"/>
    </source>
</evidence>
<feature type="signal peptide" evidence="2">
    <location>
        <begin position="1"/>
        <end position="19"/>
    </location>
</feature>
<gene>
    <name evidence="3" type="ORF">IV203_031860</name>
</gene>
<name>A0A9K3Q2R7_9STRA</name>
<feature type="transmembrane region" description="Helical" evidence="1">
    <location>
        <begin position="310"/>
        <end position="327"/>
    </location>
</feature>
<keyword evidence="2" id="KW-0732">Signal</keyword>
<dbReference type="OrthoDB" id="45797at2759"/>
<proteinExistence type="predicted"/>
<sequence length="500" mass="53348">MNPWLRLLLRVSLVWLASSETCNAFKSAPLFVRKVTSLVDACHPSIQVSNHQGPTIRRTSSKLLLHPTVGASMALAGSSLIGMQLSKWMPSSGILGTLVSGAIAGNMLSQWIPSSHVLYDLCFTLFLPGSLTLLLLAYQPPSLTWKDELGTSSSGSNVDGPKAENSIRACILRVAAPFVIASFASLLGCWLSYRCAGIYQWFGGDLERSRTAAACLSASYVGGSVNCMATARLIGIQSDLLGSLVTADLFTMAVYFSFLSSSLDWSWLRSVFRPSAVGLDGLEDRDSTVVGSAEIETPDNQSHDSLRSKLLCSIPLLFATFGIVQLANRMEDLVGKVVPGTACAVISVVAPLINTRVNQKQWWIPFSAVSTVWSDFFFLTFFASIGVAANLSSALSMGPSCLLFSALALTIHVLGTTFGCLLWKRFLRPKSTMELEDVWIASNAAIGGPATAAAFCGQMKRDPGKLKGRTISATVWGVVGYAIGTTLGVGMYRLVGGGVV</sequence>
<dbReference type="EMBL" id="JAGRRH010000006">
    <property type="protein sequence ID" value="KAG7369117.1"/>
    <property type="molecule type" value="Genomic_DNA"/>
</dbReference>
<protein>
    <submittedName>
        <fullName evidence="3">DUF819 domain containing protein</fullName>
    </submittedName>
</protein>
<keyword evidence="4" id="KW-1185">Reference proteome</keyword>